<proteinExistence type="predicted"/>
<dbReference type="InterPro" id="IPR056642">
    <property type="entry name" value="DUF7740"/>
</dbReference>
<dbReference type="Proteomes" id="UP000199636">
    <property type="component" value="Unassembled WGS sequence"/>
</dbReference>
<sequence length="75" mass="8508">MLSPLSKPSYRELNLQDALLALLLTVRLHGTDAAVRATAKRCAKQLPRSKRDLMYRVIDSTEPLKLVRYLGENLD</sequence>
<dbReference type="Pfam" id="PF24886">
    <property type="entry name" value="DUF7740"/>
    <property type="match status" value="1"/>
</dbReference>
<evidence type="ECO:0000259" key="1">
    <source>
        <dbReference type="Pfam" id="PF24886"/>
    </source>
</evidence>
<accession>A0A1G8MMF0</accession>
<evidence type="ECO:0000313" key="2">
    <source>
        <dbReference type="EMBL" id="SDI69093.1"/>
    </source>
</evidence>
<dbReference type="RefSeq" id="WP_244507263.1">
    <property type="nucleotide sequence ID" value="NZ_FNDS01000016.1"/>
</dbReference>
<keyword evidence="3" id="KW-1185">Reference proteome</keyword>
<name>A0A1G8MMF0_9PSED</name>
<dbReference type="AlphaFoldDB" id="A0A1G8MMF0"/>
<organism evidence="2 3">
    <name type="scientific">Pseudomonas panipatensis</name>
    <dbReference type="NCBI Taxonomy" id="428992"/>
    <lineage>
        <taxon>Bacteria</taxon>
        <taxon>Pseudomonadati</taxon>
        <taxon>Pseudomonadota</taxon>
        <taxon>Gammaproteobacteria</taxon>
        <taxon>Pseudomonadales</taxon>
        <taxon>Pseudomonadaceae</taxon>
        <taxon>Pseudomonas</taxon>
    </lineage>
</organism>
<reference evidence="3" key="1">
    <citation type="submission" date="2016-10" db="EMBL/GenBank/DDBJ databases">
        <authorList>
            <person name="Varghese N."/>
            <person name="Submissions S."/>
        </authorList>
    </citation>
    <scope>NUCLEOTIDE SEQUENCE [LARGE SCALE GENOMIC DNA]</scope>
    <source>
        <strain evidence="3">CCM 7469</strain>
    </source>
</reference>
<protein>
    <recommendedName>
        <fullName evidence="1">DUF7740 domain-containing protein</fullName>
    </recommendedName>
</protein>
<evidence type="ECO:0000313" key="3">
    <source>
        <dbReference type="Proteomes" id="UP000199636"/>
    </source>
</evidence>
<dbReference type="EMBL" id="FNDS01000016">
    <property type="protein sequence ID" value="SDI69093.1"/>
    <property type="molecule type" value="Genomic_DNA"/>
</dbReference>
<gene>
    <name evidence="2" type="ORF">SAMN05216272_11621</name>
</gene>
<feature type="domain" description="DUF7740" evidence="1">
    <location>
        <begin position="17"/>
        <end position="75"/>
    </location>
</feature>